<proteinExistence type="predicted"/>
<dbReference type="InterPro" id="IPR023614">
    <property type="entry name" value="Porin_dom_sf"/>
</dbReference>
<sequence>MDLVDTTNTMGKGMLSIYERYNRVRISGYIQPQFQFTNSKGAESFAGGNFSEISSNRFMLRRGRLRVDYAHLNEKGEPTSYFVFQFDGTERGVAIRDFWGRFYENKFKLFALTTGMFARPFGYEVNLSSANRESPERGRMSQTLMKTERDIGMMLTVNKRNKNGRASDFKLDIGVFNGQGMSGPTDYDSHKDVIARVSMKPKKINPASRVLISAAVSGYAGGITSQSNVLYKVQKKSDRYEMVRDSSKSNFGKAAPRNYAGADIQFVIPNKRGQTEFRAEYIKGEQTATALSSETPGTYPATNGLKDPLYTRSFDGAYFYFLQNLNSLDHQFVLKYDWYDPNKKISGKEVATVNGFSKADLRYNTLGVGYVYRANESLKFMFYYDFVKNEKSGLTGFTEDVKDNVFTGRVQYNF</sequence>
<dbReference type="AlphaFoldDB" id="A0A4U6CWJ7"/>
<dbReference type="SUPFAM" id="SSF56935">
    <property type="entry name" value="Porins"/>
    <property type="match status" value="1"/>
</dbReference>
<protein>
    <submittedName>
        <fullName evidence="1">Porin</fullName>
    </submittedName>
</protein>
<accession>A0A4U6CWJ7</accession>
<organism evidence="1 2">
    <name type="scientific">Dyadobacter frigoris</name>
    <dbReference type="NCBI Taxonomy" id="2576211"/>
    <lineage>
        <taxon>Bacteria</taxon>
        <taxon>Pseudomonadati</taxon>
        <taxon>Bacteroidota</taxon>
        <taxon>Cytophagia</taxon>
        <taxon>Cytophagales</taxon>
        <taxon>Spirosomataceae</taxon>
        <taxon>Dyadobacter</taxon>
    </lineage>
</organism>
<reference evidence="1 2" key="1">
    <citation type="submission" date="2019-05" db="EMBL/GenBank/DDBJ databases">
        <title>Dyadobacter AR-3-8 sp. nov., isolated from arctic soil.</title>
        <authorList>
            <person name="Chaudhary D.K."/>
        </authorList>
    </citation>
    <scope>NUCLEOTIDE SEQUENCE [LARGE SCALE GENOMIC DNA]</scope>
    <source>
        <strain evidence="1 2">AR-3-8</strain>
    </source>
</reference>
<comment type="caution">
    <text evidence="1">The sequence shown here is derived from an EMBL/GenBank/DDBJ whole genome shotgun (WGS) entry which is preliminary data.</text>
</comment>
<gene>
    <name evidence="1" type="ORF">FDK13_29785</name>
</gene>
<dbReference type="OrthoDB" id="925187at2"/>
<name>A0A4U6CWJ7_9BACT</name>
<dbReference type="Gene3D" id="2.40.160.10">
    <property type="entry name" value="Porin"/>
    <property type="match status" value="1"/>
</dbReference>
<dbReference type="Proteomes" id="UP000304900">
    <property type="component" value="Unassembled WGS sequence"/>
</dbReference>
<evidence type="ECO:0000313" key="1">
    <source>
        <dbReference type="EMBL" id="TKT87558.1"/>
    </source>
</evidence>
<dbReference type="EMBL" id="SZVO01000019">
    <property type="protein sequence ID" value="TKT87558.1"/>
    <property type="molecule type" value="Genomic_DNA"/>
</dbReference>
<evidence type="ECO:0000313" key="2">
    <source>
        <dbReference type="Proteomes" id="UP000304900"/>
    </source>
</evidence>
<keyword evidence="2" id="KW-1185">Reference proteome</keyword>